<dbReference type="OrthoDB" id="2018833at2759"/>
<dbReference type="PROSITE" id="PS00184">
    <property type="entry name" value="GARS"/>
    <property type="match status" value="1"/>
</dbReference>
<dbReference type="SMART" id="SM01210">
    <property type="entry name" value="GARS_C"/>
    <property type="match status" value="1"/>
</dbReference>
<dbReference type="FunFam" id="3.30.1330.10:FF:000001">
    <property type="entry name" value="Phosphoribosylformylglycinamidine cyclo-ligase"/>
    <property type="match status" value="1"/>
</dbReference>
<dbReference type="FunFam" id="3.90.600.10:FF:000001">
    <property type="entry name" value="Trifunctional purine biosynthetic protein adenosine-3"/>
    <property type="match status" value="1"/>
</dbReference>
<reference evidence="17 18" key="1">
    <citation type="submission" date="2020-11" db="EMBL/GenBank/DDBJ databases">
        <title>Kefir isolates.</title>
        <authorList>
            <person name="Marcisauskas S."/>
            <person name="Kim Y."/>
            <person name="Blasche S."/>
        </authorList>
    </citation>
    <scope>NUCLEOTIDE SEQUENCE [LARGE SCALE GENOMIC DNA]</scope>
    <source>
        <strain evidence="17 18">KR</strain>
    </source>
</reference>
<dbReference type="GO" id="GO:0005524">
    <property type="term" value="F:ATP binding"/>
    <property type="evidence" value="ECO:0007669"/>
    <property type="project" value="UniProtKB-UniRule"/>
</dbReference>
<dbReference type="Gene3D" id="3.40.50.20">
    <property type="match status" value="1"/>
</dbReference>
<dbReference type="HAMAP" id="MF_00138">
    <property type="entry name" value="GARS"/>
    <property type="match status" value="1"/>
</dbReference>
<dbReference type="SUPFAM" id="SSF56059">
    <property type="entry name" value="Glutathione synthetase ATP-binding domain-like"/>
    <property type="match status" value="1"/>
</dbReference>
<keyword evidence="18" id="KW-1185">Reference proteome</keyword>
<evidence type="ECO:0000256" key="8">
    <source>
        <dbReference type="ARBA" id="ARBA00022840"/>
    </source>
</evidence>
<dbReference type="InterPro" id="IPR000115">
    <property type="entry name" value="PRibGlycinamide_synth"/>
</dbReference>
<dbReference type="FunFam" id="3.30.470.20:FF:000018">
    <property type="entry name" value="Trifunctional purine biosynthetic protein adenosine-3"/>
    <property type="match status" value="1"/>
</dbReference>
<evidence type="ECO:0000256" key="12">
    <source>
        <dbReference type="ARBA" id="ARBA00029444"/>
    </source>
</evidence>
<evidence type="ECO:0000256" key="15">
    <source>
        <dbReference type="PROSITE-ProRule" id="PRU00409"/>
    </source>
</evidence>
<comment type="catalytic activity">
    <reaction evidence="13">
        <text>5-phospho-beta-D-ribosylamine + glycine + ATP = N(1)-(5-phospho-beta-D-ribosyl)glycinamide + ADP + phosphate + H(+)</text>
        <dbReference type="Rhea" id="RHEA:17453"/>
        <dbReference type="ChEBI" id="CHEBI:15378"/>
        <dbReference type="ChEBI" id="CHEBI:30616"/>
        <dbReference type="ChEBI" id="CHEBI:43474"/>
        <dbReference type="ChEBI" id="CHEBI:57305"/>
        <dbReference type="ChEBI" id="CHEBI:58681"/>
        <dbReference type="ChEBI" id="CHEBI:143788"/>
        <dbReference type="ChEBI" id="CHEBI:456216"/>
        <dbReference type="EC" id="6.3.4.13"/>
    </reaction>
</comment>
<evidence type="ECO:0000256" key="1">
    <source>
        <dbReference type="ARBA" id="ARBA00004686"/>
    </source>
</evidence>
<gene>
    <name evidence="17" type="primary">ADE1_1</name>
    <name evidence="17" type="ORF">C6P46_001856</name>
</gene>
<comment type="similarity">
    <text evidence="3">In the N-terminal section; belongs to the GARS family.</text>
</comment>
<dbReference type="Pfam" id="PF02843">
    <property type="entry name" value="GARS_C"/>
    <property type="match status" value="1"/>
</dbReference>
<evidence type="ECO:0000256" key="13">
    <source>
        <dbReference type="ARBA" id="ARBA00047843"/>
    </source>
</evidence>
<comment type="function">
    <text evidence="11">Catalyzes the second and fifth step in the 'de novo' purine biosynthesis pathway; contains phosphoribosylamine--glycine ligase (GARS) and phosphoribosylformylglycinamidine cyclo-ligase (AIRS) activities.</text>
</comment>
<dbReference type="Gene3D" id="3.30.1330.10">
    <property type="entry name" value="PurM-like, N-terminal domain"/>
    <property type="match status" value="1"/>
</dbReference>
<sequence>MDDPSERRHSQARAGVAADPRAEHQLLLSIGSPVLARPRGQTMSSSKPLFEPEKLRILLIGAGGREHALAWKLTQSPRVDQIFVAPGNGGTLFGDKTVSVAIPAEDFDALVAFAVRSNVNLVIPGPEQPLVDGIETVFRHVGIPVFGPSQRAAAMEGSKAFSKDFMARHNIPTAEYRNFTDHAAAVEYVKSINHPVVLKASGLAAGKGVIIPNSTEEALAGLNDIMVSKEFGDAGSEVVVEEFMTGQELSILAFSDGYTALALPAAQDHKRIGEGDTGLNTGGMGTYSPAPVATKEIEAEIMRKIVQPTIDGMRKDGIPFIGMLFTGIMLTPQGPKVLEYNVRFGDPETQSLMALLSDDTDLAELMLACIERRLDCVKFEMKKQAAVTVVLAAKGYPGSYPKGDVITFDALPENVWIFHAGTKANPSGQILTNGGRVLAVTAVAPTLKEAQALAYKGVDCVHFEGKTFRRDIAYKAFLEQEQSQPQGMTYASAGVSIDAGNALVDRIKPMVKATKRIGTDSIIGGFGGLFDLKAAGFKDPILVAGTDGVGTKLKIAQTYGKHDTIGIDLVAMSVNDLVVQGAEPLFFLDYYACGHLDVDTAADVVKGVAAGCVESGCALVGGETAEMPSLYEGEDYDVAGFAVGAVERELVLPQPSIAPGDVLLGIASSGVHSNGFSLVRKIVSAHGYDYSSPVPYAPSKTLGDELLEPTTIYVKQLLPAIRQGAIKGLSHITGGGFTENIPRVLPKGVGCYVDAGSFNFLPVFRWLMKLGRVDPNEMARTFNCGIGMVVVVAREQADAVEQLLRESGKADVFRIGETVAGEGCEMRNLDAWVQASQQ</sequence>
<dbReference type="HAMAP" id="MF_00741">
    <property type="entry name" value="AIRS"/>
    <property type="match status" value="1"/>
</dbReference>
<dbReference type="InterPro" id="IPR016185">
    <property type="entry name" value="PreATP-grasp_dom_sf"/>
</dbReference>
<dbReference type="GO" id="GO:0004637">
    <property type="term" value="F:phosphoribosylamine-glycine ligase activity"/>
    <property type="evidence" value="ECO:0007669"/>
    <property type="project" value="UniProtKB-EC"/>
</dbReference>
<proteinExistence type="inferred from homology"/>
<dbReference type="InterPro" id="IPR036676">
    <property type="entry name" value="PurM-like_C_sf"/>
</dbReference>
<dbReference type="InterPro" id="IPR036921">
    <property type="entry name" value="PurM-like_N_sf"/>
</dbReference>
<dbReference type="GO" id="GO:0004641">
    <property type="term" value="F:phosphoribosylformylglycinamidine cyclo-ligase activity"/>
    <property type="evidence" value="ECO:0007669"/>
    <property type="project" value="UniProtKB-EC"/>
</dbReference>
<dbReference type="SUPFAM" id="SSF52440">
    <property type="entry name" value="PreATP-grasp domain"/>
    <property type="match status" value="1"/>
</dbReference>
<dbReference type="InterPro" id="IPR013815">
    <property type="entry name" value="ATP_grasp_subdomain_1"/>
</dbReference>
<dbReference type="Proteomes" id="UP000777482">
    <property type="component" value="Unassembled WGS sequence"/>
</dbReference>
<evidence type="ECO:0000256" key="3">
    <source>
        <dbReference type="ARBA" id="ARBA00007423"/>
    </source>
</evidence>
<evidence type="ECO:0000256" key="4">
    <source>
        <dbReference type="ARBA" id="ARBA00022598"/>
    </source>
</evidence>
<evidence type="ECO:0000256" key="10">
    <source>
        <dbReference type="ARBA" id="ARBA00023268"/>
    </source>
</evidence>
<keyword evidence="6 15" id="KW-0547">Nucleotide-binding</keyword>
<comment type="caution">
    <text evidence="17">The sequence shown here is derived from an EMBL/GenBank/DDBJ whole genome shotgun (WGS) entry which is preliminary data.</text>
</comment>
<keyword evidence="9" id="KW-0464">Manganese</keyword>
<evidence type="ECO:0000256" key="9">
    <source>
        <dbReference type="ARBA" id="ARBA00023211"/>
    </source>
</evidence>
<evidence type="ECO:0000256" key="5">
    <source>
        <dbReference type="ARBA" id="ARBA00022723"/>
    </source>
</evidence>
<organism evidence="17 18">
    <name type="scientific">Rhodotorula mucilaginosa</name>
    <name type="common">Yeast</name>
    <name type="synonym">Rhodotorula rubra</name>
    <dbReference type="NCBI Taxonomy" id="5537"/>
    <lineage>
        <taxon>Eukaryota</taxon>
        <taxon>Fungi</taxon>
        <taxon>Dikarya</taxon>
        <taxon>Basidiomycota</taxon>
        <taxon>Pucciniomycotina</taxon>
        <taxon>Microbotryomycetes</taxon>
        <taxon>Sporidiobolales</taxon>
        <taxon>Sporidiobolaceae</taxon>
        <taxon>Rhodotorula</taxon>
    </lineage>
</organism>
<dbReference type="FunFam" id="3.30.1490.20:FF:000006">
    <property type="entry name" value="phosphoribosylamine--glycine ligase, chloroplastic-like"/>
    <property type="match status" value="1"/>
</dbReference>
<dbReference type="SUPFAM" id="SSF55326">
    <property type="entry name" value="PurM N-terminal domain-like"/>
    <property type="match status" value="1"/>
</dbReference>
<dbReference type="NCBIfam" id="TIGR00878">
    <property type="entry name" value="purM"/>
    <property type="match status" value="1"/>
</dbReference>
<dbReference type="AlphaFoldDB" id="A0A9P6VT87"/>
<comment type="pathway">
    <text evidence="2">Purine metabolism; IMP biosynthesis via de novo pathway; N(1)-(5-phospho-D-ribosyl)glycinamide from 5-phospho-alpha-D-ribose 1-diphosphate: step 2/2.</text>
</comment>
<dbReference type="InterPro" id="IPR020559">
    <property type="entry name" value="PRibGlycinamide_synth_CS"/>
</dbReference>
<name>A0A9P6VT87_RHOMI</name>
<dbReference type="NCBIfam" id="TIGR00877">
    <property type="entry name" value="purD"/>
    <property type="match status" value="1"/>
</dbReference>
<evidence type="ECO:0000256" key="7">
    <source>
        <dbReference type="ARBA" id="ARBA00022755"/>
    </source>
</evidence>
<dbReference type="SUPFAM" id="SSF56042">
    <property type="entry name" value="PurM C-terminal domain-like"/>
    <property type="match status" value="1"/>
</dbReference>
<dbReference type="Gene3D" id="3.30.1490.20">
    <property type="entry name" value="ATP-grasp fold, A domain"/>
    <property type="match status" value="1"/>
</dbReference>
<dbReference type="Pfam" id="PF01071">
    <property type="entry name" value="GARS_A"/>
    <property type="match status" value="1"/>
</dbReference>
<dbReference type="EMBL" id="PUHQ01000158">
    <property type="protein sequence ID" value="KAG0654175.1"/>
    <property type="molecule type" value="Genomic_DNA"/>
</dbReference>
<evidence type="ECO:0000259" key="16">
    <source>
        <dbReference type="PROSITE" id="PS50975"/>
    </source>
</evidence>
<evidence type="ECO:0000256" key="14">
    <source>
        <dbReference type="ARBA" id="ARBA00049057"/>
    </source>
</evidence>
<keyword evidence="4" id="KW-0436">Ligase</keyword>
<dbReference type="InterPro" id="IPR010918">
    <property type="entry name" value="PurM-like_C_dom"/>
</dbReference>
<dbReference type="PROSITE" id="PS50975">
    <property type="entry name" value="ATP_GRASP"/>
    <property type="match status" value="1"/>
</dbReference>
<dbReference type="Pfam" id="PF00586">
    <property type="entry name" value="AIRS"/>
    <property type="match status" value="1"/>
</dbReference>
<evidence type="ECO:0000256" key="6">
    <source>
        <dbReference type="ARBA" id="ARBA00022741"/>
    </source>
</evidence>
<keyword evidence="10" id="KW-0511">Multifunctional enzyme</keyword>
<dbReference type="InterPro" id="IPR020560">
    <property type="entry name" value="PRibGlycinamide_synth_C-dom"/>
</dbReference>
<dbReference type="GO" id="GO:0005829">
    <property type="term" value="C:cytosol"/>
    <property type="evidence" value="ECO:0007669"/>
    <property type="project" value="TreeGrafter"/>
</dbReference>
<dbReference type="PANTHER" id="PTHR10520:SF12">
    <property type="entry name" value="TRIFUNCTIONAL PURINE BIOSYNTHETIC PROTEIN ADENOSINE-3"/>
    <property type="match status" value="1"/>
</dbReference>
<keyword evidence="5" id="KW-0479">Metal-binding</keyword>
<evidence type="ECO:0000256" key="2">
    <source>
        <dbReference type="ARBA" id="ARBA00005174"/>
    </source>
</evidence>
<feature type="domain" description="ATP-grasp" evidence="16">
    <location>
        <begin position="163"/>
        <end position="371"/>
    </location>
</feature>
<dbReference type="Pfam" id="PF02844">
    <property type="entry name" value="GARS_N"/>
    <property type="match status" value="1"/>
</dbReference>
<protein>
    <submittedName>
        <fullName evidence="17">Bifunctional purine biosynthetic protein ade1</fullName>
    </submittedName>
</protein>
<dbReference type="InterPro" id="IPR037123">
    <property type="entry name" value="PRibGlycinamide_synth_C_sf"/>
</dbReference>
<dbReference type="InterPro" id="IPR004733">
    <property type="entry name" value="PurM_cligase"/>
</dbReference>
<dbReference type="PANTHER" id="PTHR10520">
    <property type="entry name" value="TRIFUNCTIONAL PURINE BIOSYNTHETIC PROTEIN ADENOSINE-3-RELATED"/>
    <property type="match status" value="1"/>
</dbReference>
<dbReference type="GO" id="GO:0046872">
    <property type="term" value="F:metal ion binding"/>
    <property type="evidence" value="ECO:0007669"/>
    <property type="project" value="UniProtKB-KW"/>
</dbReference>
<dbReference type="CDD" id="cd02196">
    <property type="entry name" value="PurM"/>
    <property type="match status" value="1"/>
</dbReference>
<accession>A0A9P6VT87</accession>
<evidence type="ECO:0000313" key="18">
    <source>
        <dbReference type="Proteomes" id="UP000777482"/>
    </source>
</evidence>
<dbReference type="GO" id="GO:0006189">
    <property type="term" value="P:'de novo' IMP biosynthetic process"/>
    <property type="evidence" value="ECO:0007669"/>
    <property type="project" value="InterPro"/>
</dbReference>
<keyword evidence="8 15" id="KW-0067">ATP-binding</keyword>
<dbReference type="FunFam" id="3.40.50.20:FF:000006">
    <property type="entry name" value="Phosphoribosylamine--glycine ligase, chloroplastic"/>
    <property type="match status" value="1"/>
</dbReference>
<dbReference type="InterPro" id="IPR011761">
    <property type="entry name" value="ATP-grasp"/>
</dbReference>
<dbReference type="SMART" id="SM01209">
    <property type="entry name" value="GARS_A"/>
    <property type="match status" value="1"/>
</dbReference>
<dbReference type="Gene3D" id="3.90.600.10">
    <property type="entry name" value="Phosphoribosylglycinamide synthetase, C-terminal domain"/>
    <property type="match status" value="1"/>
</dbReference>
<dbReference type="InterPro" id="IPR016188">
    <property type="entry name" value="PurM-like_N"/>
</dbReference>
<keyword evidence="7" id="KW-0658">Purine biosynthesis</keyword>
<evidence type="ECO:0000313" key="17">
    <source>
        <dbReference type="EMBL" id="KAG0654175.1"/>
    </source>
</evidence>
<comment type="catalytic activity">
    <reaction evidence="14">
        <text>2-formamido-N(1)-(5-O-phospho-beta-D-ribosyl)acetamidine + ATP = 5-amino-1-(5-phospho-beta-D-ribosyl)imidazole + ADP + phosphate + H(+)</text>
        <dbReference type="Rhea" id="RHEA:23032"/>
        <dbReference type="ChEBI" id="CHEBI:15378"/>
        <dbReference type="ChEBI" id="CHEBI:30616"/>
        <dbReference type="ChEBI" id="CHEBI:43474"/>
        <dbReference type="ChEBI" id="CHEBI:137981"/>
        <dbReference type="ChEBI" id="CHEBI:147287"/>
        <dbReference type="ChEBI" id="CHEBI:456216"/>
        <dbReference type="EC" id="6.3.3.1"/>
    </reaction>
</comment>
<dbReference type="InterPro" id="IPR011054">
    <property type="entry name" value="Rudment_hybrid_motif"/>
</dbReference>
<comment type="pathway">
    <text evidence="1">Purine metabolism; IMP biosynthesis via de novo pathway; 5-amino-1-(5-phospho-D-ribosyl)imidazole from N(2)-formyl-N(1)-(5-phospho-D-ribosyl)glycinamide: step 2/2.</text>
</comment>
<comment type="similarity">
    <text evidence="12">In the C-terminal section; belongs to the AIR synthase family.</text>
</comment>
<dbReference type="GO" id="GO:0046084">
    <property type="term" value="P:adenine biosynthetic process"/>
    <property type="evidence" value="ECO:0007669"/>
    <property type="project" value="TreeGrafter"/>
</dbReference>
<dbReference type="Gene3D" id="3.30.470.20">
    <property type="entry name" value="ATP-grasp fold, B domain"/>
    <property type="match status" value="1"/>
</dbReference>
<evidence type="ECO:0000256" key="11">
    <source>
        <dbReference type="ARBA" id="ARBA00029388"/>
    </source>
</evidence>
<dbReference type="InterPro" id="IPR020561">
    <property type="entry name" value="PRibGlycinamid_synth_ATP-grasp"/>
</dbReference>
<dbReference type="FunFam" id="3.90.650.10:FF:000019">
    <property type="entry name" value="Trifunctional purine biosynthetic protein adenosine-3"/>
    <property type="match status" value="1"/>
</dbReference>
<dbReference type="Gene3D" id="3.90.650.10">
    <property type="entry name" value="PurM-like C-terminal domain"/>
    <property type="match status" value="1"/>
</dbReference>
<dbReference type="Pfam" id="PF02769">
    <property type="entry name" value="AIRS_C"/>
    <property type="match status" value="1"/>
</dbReference>
<dbReference type="InterPro" id="IPR020562">
    <property type="entry name" value="PRibGlycinamide_synth_N"/>
</dbReference>
<dbReference type="SUPFAM" id="SSF51246">
    <property type="entry name" value="Rudiment single hybrid motif"/>
    <property type="match status" value="1"/>
</dbReference>